<organism evidence="7 8">
    <name type="scientific">Georgenia yuyongxinii</name>
    <dbReference type="NCBI Taxonomy" id="2589797"/>
    <lineage>
        <taxon>Bacteria</taxon>
        <taxon>Bacillati</taxon>
        <taxon>Actinomycetota</taxon>
        <taxon>Actinomycetes</taxon>
        <taxon>Micrococcales</taxon>
        <taxon>Bogoriellaceae</taxon>
        <taxon>Georgenia</taxon>
    </lineage>
</organism>
<evidence type="ECO:0000256" key="1">
    <source>
        <dbReference type="ARBA" id="ARBA00012771"/>
    </source>
</evidence>
<evidence type="ECO:0000256" key="4">
    <source>
        <dbReference type="ARBA" id="ARBA00022691"/>
    </source>
</evidence>
<gene>
    <name evidence="7" type="ORF">FE374_09720</name>
</gene>
<evidence type="ECO:0000313" key="7">
    <source>
        <dbReference type="EMBL" id="QDC24853.1"/>
    </source>
</evidence>
<dbReference type="CDD" id="cd02440">
    <property type="entry name" value="AdoMet_MTases"/>
    <property type="match status" value="1"/>
</dbReference>
<protein>
    <recommendedName>
        <fullName evidence="1">peptide chain release factor N(5)-glutamine methyltransferase</fullName>
        <ecNumber evidence="1">2.1.1.297</ecNumber>
    </recommendedName>
</protein>
<dbReference type="Gene3D" id="1.10.8.10">
    <property type="entry name" value="DNA helicase RuvA subunit, C-terminal domain"/>
    <property type="match status" value="1"/>
</dbReference>
<sequence>MPADPALVARLRAAGSVFAEEEADLLAAAAASTAALTTLVRRRVAGEPLEQVLGWTAFYGLRVQVEPGVFVPRRRTELLAREAIAASQPGAVVVDLCCGSGAVALAVATHVPGIDLHAADVDGVAVRCARRNLGALGQVHQGDLFEALPAGLRGHVDVLVANGPYVPTDAIALMPPEARDHEPATALDGGPDGLAVLRQVVAGAALWLAPGGRLLLECADQQAAAIVAAVRDAGLGARLVHDDEHGAVVALGVAPDAARP</sequence>
<dbReference type="Gene3D" id="3.40.50.150">
    <property type="entry name" value="Vaccinia Virus protein VP39"/>
    <property type="match status" value="1"/>
</dbReference>
<dbReference type="SUPFAM" id="SSF53335">
    <property type="entry name" value="S-adenosyl-L-methionine-dependent methyltransferases"/>
    <property type="match status" value="1"/>
</dbReference>
<keyword evidence="2" id="KW-0489">Methyltransferase</keyword>
<accession>A0A5B8C2M5</accession>
<dbReference type="InterPro" id="IPR029063">
    <property type="entry name" value="SAM-dependent_MTases_sf"/>
</dbReference>
<evidence type="ECO:0000313" key="8">
    <source>
        <dbReference type="Proteomes" id="UP000314616"/>
    </source>
</evidence>
<feature type="domain" description="Methyltransferase small" evidence="6">
    <location>
        <begin position="63"/>
        <end position="166"/>
    </location>
</feature>
<dbReference type="InterPro" id="IPR050320">
    <property type="entry name" value="N5-glutamine_MTase"/>
</dbReference>
<dbReference type="OrthoDB" id="9800643at2"/>
<evidence type="ECO:0000259" key="6">
    <source>
        <dbReference type="Pfam" id="PF05175"/>
    </source>
</evidence>
<evidence type="ECO:0000256" key="5">
    <source>
        <dbReference type="ARBA" id="ARBA00048391"/>
    </source>
</evidence>
<dbReference type="AlphaFoldDB" id="A0A5B8C2M5"/>
<evidence type="ECO:0000256" key="3">
    <source>
        <dbReference type="ARBA" id="ARBA00022679"/>
    </source>
</evidence>
<dbReference type="GO" id="GO:0032259">
    <property type="term" value="P:methylation"/>
    <property type="evidence" value="ECO:0007669"/>
    <property type="project" value="UniProtKB-KW"/>
</dbReference>
<dbReference type="InterPro" id="IPR007848">
    <property type="entry name" value="Small_mtfrase_dom"/>
</dbReference>
<dbReference type="GO" id="GO:0102559">
    <property type="term" value="F:peptide chain release factor N(5)-glutamine methyltransferase activity"/>
    <property type="evidence" value="ECO:0007669"/>
    <property type="project" value="UniProtKB-EC"/>
</dbReference>
<keyword evidence="4" id="KW-0949">S-adenosyl-L-methionine</keyword>
<reference evidence="7 8" key="1">
    <citation type="submission" date="2019-05" db="EMBL/GenBank/DDBJ databases">
        <title>Georgenia *** sp. nov., and Georgenia *** sp. nov., isolated from the intestinal contents of plateau pika (Ochotona curzoniae) in the Qinghai-Tibet plateau of China.</title>
        <authorList>
            <person name="Tian Z."/>
        </authorList>
    </citation>
    <scope>NUCLEOTIDE SEQUENCE [LARGE SCALE GENOMIC DNA]</scope>
    <source>
        <strain evidence="7 8">Z443</strain>
    </source>
</reference>
<dbReference type="KEGG" id="gyu:FE374_09720"/>
<dbReference type="Pfam" id="PF05175">
    <property type="entry name" value="MTS"/>
    <property type="match status" value="1"/>
</dbReference>
<proteinExistence type="predicted"/>
<name>A0A5B8C2M5_9MICO</name>
<evidence type="ECO:0000256" key="2">
    <source>
        <dbReference type="ARBA" id="ARBA00022603"/>
    </source>
</evidence>
<keyword evidence="3" id="KW-0808">Transferase</keyword>
<dbReference type="NCBIfam" id="TIGR00536">
    <property type="entry name" value="hemK_fam"/>
    <property type="match status" value="1"/>
</dbReference>
<dbReference type="Proteomes" id="UP000314616">
    <property type="component" value="Chromosome"/>
</dbReference>
<comment type="catalytic activity">
    <reaction evidence="5">
        <text>L-glutaminyl-[peptide chain release factor] + S-adenosyl-L-methionine = N(5)-methyl-L-glutaminyl-[peptide chain release factor] + S-adenosyl-L-homocysteine + H(+)</text>
        <dbReference type="Rhea" id="RHEA:42896"/>
        <dbReference type="Rhea" id="RHEA-COMP:10271"/>
        <dbReference type="Rhea" id="RHEA-COMP:10272"/>
        <dbReference type="ChEBI" id="CHEBI:15378"/>
        <dbReference type="ChEBI" id="CHEBI:30011"/>
        <dbReference type="ChEBI" id="CHEBI:57856"/>
        <dbReference type="ChEBI" id="CHEBI:59789"/>
        <dbReference type="ChEBI" id="CHEBI:61891"/>
        <dbReference type="EC" id="2.1.1.297"/>
    </reaction>
</comment>
<dbReference type="NCBIfam" id="TIGR03704">
    <property type="entry name" value="PrmC_rel_meth"/>
    <property type="match status" value="1"/>
</dbReference>
<dbReference type="InterPro" id="IPR004556">
    <property type="entry name" value="HemK-like"/>
</dbReference>
<dbReference type="PANTHER" id="PTHR18895:SF74">
    <property type="entry name" value="MTRF1L RELEASE FACTOR GLUTAMINE METHYLTRANSFERASE"/>
    <property type="match status" value="1"/>
</dbReference>
<dbReference type="EC" id="2.1.1.297" evidence="1"/>
<dbReference type="EMBL" id="CP040915">
    <property type="protein sequence ID" value="QDC24853.1"/>
    <property type="molecule type" value="Genomic_DNA"/>
</dbReference>
<dbReference type="PANTHER" id="PTHR18895">
    <property type="entry name" value="HEMK METHYLTRANSFERASE"/>
    <property type="match status" value="1"/>
</dbReference>
<dbReference type="RefSeq" id="WP_139928612.1">
    <property type="nucleotide sequence ID" value="NZ_CP040915.1"/>
</dbReference>
<dbReference type="InterPro" id="IPR022446">
    <property type="entry name" value="MeTrfrase_put"/>
</dbReference>